<organism evidence="1 2">
    <name type="scientific">Pasteurella atlantica</name>
    <dbReference type="NCBI Taxonomy" id="2827233"/>
    <lineage>
        <taxon>Bacteria</taxon>
        <taxon>Pseudomonadati</taxon>
        <taxon>Pseudomonadota</taxon>
        <taxon>Gammaproteobacteria</taxon>
        <taxon>Pasteurellales</taxon>
        <taxon>Pasteurellaceae</taxon>
        <taxon>Pasteurella</taxon>
    </lineage>
</organism>
<accession>A0AAW8CQB0</accession>
<dbReference type="Proteomes" id="UP001230466">
    <property type="component" value="Unassembled WGS sequence"/>
</dbReference>
<reference evidence="1" key="1">
    <citation type="journal article" date="2023" name="Front. Microbiol.">
        <title>Phylogeography and host specificity of Pasteurellaceae pathogenic to sea-farmed fish in the north-east Atlantic.</title>
        <authorList>
            <person name="Gulla S."/>
            <person name="Colquhoun D.J."/>
            <person name="Olsen A.B."/>
            <person name="Spilsberg B."/>
            <person name="Lagesen K."/>
            <person name="Aakesson C.P."/>
            <person name="Strom S."/>
            <person name="Manji F."/>
            <person name="Birkbeck T.H."/>
            <person name="Nilsen H.K."/>
        </authorList>
    </citation>
    <scope>NUCLEOTIDE SEQUENCE</scope>
    <source>
        <strain evidence="1">VIB1234</strain>
    </source>
</reference>
<sequence>MAKLFVSGKLSAIQFVDDYMDMHDNSPFGKEKVTISDDDFVKDPCLLSSIYLHCDTHESMNVNNPYTDDELKEVVKIFLLANSVDDGYKEITEKGLLK</sequence>
<dbReference type="EMBL" id="JASAYJ010000019">
    <property type="protein sequence ID" value="MDP8187816.1"/>
    <property type="molecule type" value="Genomic_DNA"/>
</dbReference>
<gene>
    <name evidence="1" type="ORF">QJU78_08595</name>
</gene>
<dbReference type="AlphaFoldDB" id="A0AAW8CQB0"/>
<evidence type="ECO:0000313" key="2">
    <source>
        <dbReference type="Proteomes" id="UP001230466"/>
    </source>
</evidence>
<comment type="caution">
    <text evidence="1">The sequence shown here is derived from an EMBL/GenBank/DDBJ whole genome shotgun (WGS) entry which is preliminary data.</text>
</comment>
<evidence type="ECO:0000313" key="1">
    <source>
        <dbReference type="EMBL" id="MDP8187816.1"/>
    </source>
</evidence>
<name>A0AAW8CQB0_9PAST</name>
<proteinExistence type="predicted"/>
<protein>
    <submittedName>
        <fullName evidence="1">Colicin immunity domain-containing protein</fullName>
    </submittedName>
</protein>